<feature type="domain" description="Reverse transcriptase zinc-binding" evidence="1">
    <location>
        <begin position="179"/>
        <end position="231"/>
    </location>
</feature>
<dbReference type="EMBL" id="KN646415">
    <property type="protein sequence ID" value="KHN38995.1"/>
    <property type="molecule type" value="Genomic_DNA"/>
</dbReference>
<dbReference type="InterPro" id="IPR026960">
    <property type="entry name" value="RVT-Znf"/>
</dbReference>
<dbReference type="PANTHER" id="PTHR36617:SF11">
    <property type="entry name" value="PROTEIN, PUTATIVE-RELATED"/>
    <property type="match status" value="1"/>
</dbReference>
<dbReference type="PANTHER" id="PTHR36617">
    <property type="entry name" value="PROTEIN, PUTATIVE-RELATED"/>
    <property type="match status" value="1"/>
</dbReference>
<feature type="non-terminal residue" evidence="2">
    <location>
        <position position="1"/>
    </location>
</feature>
<evidence type="ECO:0000259" key="1">
    <source>
        <dbReference type="Pfam" id="PF13966"/>
    </source>
</evidence>
<name>A0A0B2S165_GLYSO</name>
<dbReference type="Proteomes" id="UP000053555">
    <property type="component" value="Unassembled WGS sequence"/>
</dbReference>
<dbReference type="Pfam" id="PF13966">
    <property type="entry name" value="zf-RVT"/>
    <property type="match status" value="1"/>
</dbReference>
<reference evidence="2" key="1">
    <citation type="submission" date="2014-07" db="EMBL/GenBank/DDBJ databases">
        <title>Identification of a novel salt tolerance gene in wild soybean by whole-genome sequencing.</title>
        <authorList>
            <person name="Lam H.-M."/>
            <person name="Qi X."/>
            <person name="Li M.-W."/>
            <person name="Liu X."/>
            <person name="Xie M."/>
            <person name="Ni M."/>
            <person name="Xu X."/>
        </authorList>
    </citation>
    <scope>NUCLEOTIDE SEQUENCE [LARGE SCALE GENOMIC DNA]</scope>
    <source>
        <tissue evidence="2">Root</tissue>
    </source>
</reference>
<protein>
    <recommendedName>
        <fullName evidence="1">Reverse transcriptase zinc-binding domain-containing protein</fullName>
    </recommendedName>
</protein>
<accession>A0A0B2S165</accession>
<gene>
    <name evidence="2" type="ORF">glysoja_050101</name>
</gene>
<evidence type="ECO:0000313" key="2">
    <source>
        <dbReference type="EMBL" id="KHN38995.1"/>
    </source>
</evidence>
<proteinExistence type="predicted"/>
<organism evidence="2">
    <name type="scientific">Glycine soja</name>
    <name type="common">Wild soybean</name>
    <dbReference type="NCBI Taxonomy" id="3848"/>
    <lineage>
        <taxon>Eukaryota</taxon>
        <taxon>Viridiplantae</taxon>
        <taxon>Streptophyta</taxon>
        <taxon>Embryophyta</taxon>
        <taxon>Tracheophyta</taxon>
        <taxon>Spermatophyta</taxon>
        <taxon>Magnoliopsida</taxon>
        <taxon>eudicotyledons</taxon>
        <taxon>Gunneridae</taxon>
        <taxon>Pentapetalae</taxon>
        <taxon>rosids</taxon>
        <taxon>fabids</taxon>
        <taxon>Fabales</taxon>
        <taxon>Fabaceae</taxon>
        <taxon>Papilionoideae</taxon>
        <taxon>50 kb inversion clade</taxon>
        <taxon>NPAAA clade</taxon>
        <taxon>indigoferoid/millettioid clade</taxon>
        <taxon>Phaseoleae</taxon>
        <taxon>Glycine</taxon>
        <taxon>Glycine subgen. Soja</taxon>
    </lineage>
</organism>
<sequence>KGGLGIKDLRTFNTALLGKWRWDIFHRQKEPWAKVLICKYGAWRALEEGSRGCNDSTWWRDLITVQQQQQNVPLKRQTEWKVGRGDKFRFWEDPWINTELSLKEKFQRLYQISCHQKQLIQQLGTHTNTGREWQLNWRRHLFDSEIAMADSFLGDISQQQLHPLREDTWIWKPEPAGHYSTKSGYDLIWGELMEARQEQDYGAIWKLKIPTKTTVFTWRLLRDRLPTKQNL</sequence>
<dbReference type="AlphaFoldDB" id="A0A0B2S165"/>
<feature type="non-terminal residue" evidence="2">
    <location>
        <position position="231"/>
    </location>
</feature>